<accession>A0A7T8GUG4</accession>
<dbReference type="EMBL" id="CP045902">
    <property type="protein sequence ID" value="QQP38008.1"/>
    <property type="molecule type" value="Genomic_DNA"/>
</dbReference>
<evidence type="ECO:0000313" key="5">
    <source>
        <dbReference type="EMBL" id="QQP38008.1"/>
    </source>
</evidence>
<organism evidence="5 6">
    <name type="scientific">Caligus rogercresseyi</name>
    <name type="common">Sea louse</name>
    <dbReference type="NCBI Taxonomy" id="217165"/>
    <lineage>
        <taxon>Eukaryota</taxon>
        <taxon>Metazoa</taxon>
        <taxon>Ecdysozoa</taxon>
        <taxon>Arthropoda</taxon>
        <taxon>Crustacea</taxon>
        <taxon>Multicrustacea</taxon>
        <taxon>Hexanauplia</taxon>
        <taxon>Copepoda</taxon>
        <taxon>Siphonostomatoida</taxon>
        <taxon>Caligidae</taxon>
        <taxon>Caligus</taxon>
    </lineage>
</organism>
<keyword evidence="5" id="KW-0812">Transmembrane</keyword>
<proteinExistence type="inferred from homology"/>
<dbReference type="GO" id="GO:0004252">
    <property type="term" value="F:serine-type endopeptidase activity"/>
    <property type="evidence" value="ECO:0007669"/>
    <property type="project" value="InterPro"/>
</dbReference>
<dbReference type="Gene3D" id="2.40.10.10">
    <property type="entry name" value="Trypsin-like serine proteases"/>
    <property type="match status" value="1"/>
</dbReference>
<dbReference type="PANTHER" id="PTHR24256">
    <property type="entry name" value="TRYPTASE-RELATED"/>
    <property type="match status" value="1"/>
</dbReference>
<dbReference type="FunFam" id="2.40.10.10:FF:000068">
    <property type="entry name" value="transmembrane protease serine 2"/>
    <property type="match status" value="1"/>
</dbReference>
<dbReference type="InterPro" id="IPR051487">
    <property type="entry name" value="Ser/Thr_Proteases_Immune/Dev"/>
</dbReference>
<keyword evidence="1" id="KW-1015">Disulfide bond</keyword>
<comment type="similarity">
    <text evidence="2">Belongs to the peptidase S1 family. CLIP subfamily.</text>
</comment>
<dbReference type="InterPro" id="IPR018114">
    <property type="entry name" value="TRYPSIN_HIS"/>
</dbReference>
<evidence type="ECO:0000256" key="2">
    <source>
        <dbReference type="ARBA" id="ARBA00024195"/>
    </source>
</evidence>
<dbReference type="PROSITE" id="PS50240">
    <property type="entry name" value="TRYPSIN_DOM"/>
    <property type="match status" value="1"/>
</dbReference>
<dbReference type="OrthoDB" id="6364259at2759"/>
<dbReference type="AlphaFoldDB" id="A0A7T8GUG4"/>
<dbReference type="GO" id="GO:0006508">
    <property type="term" value="P:proteolysis"/>
    <property type="evidence" value="ECO:0007669"/>
    <property type="project" value="UniProtKB-KW"/>
</dbReference>
<keyword evidence="5" id="KW-0472">Membrane</keyword>
<evidence type="ECO:0000259" key="4">
    <source>
        <dbReference type="PROSITE" id="PS50240"/>
    </source>
</evidence>
<protein>
    <submittedName>
        <fullName evidence="5">Transmembrane protease serine 9like</fullName>
    </submittedName>
</protein>
<feature type="region of interest" description="Disordered" evidence="3">
    <location>
        <begin position="90"/>
        <end position="114"/>
    </location>
</feature>
<evidence type="ECO:0000256" key="3">
    <source>
        <dbReference type="SAM" id="MobiDB-lite"/>
    </source>
</evidence>
<evidence type="ECO:0000256" key="1">
    <source>
        <dbReference type="ARBA" id="ARBA00023157"/>
    </source>
</evidence>
<gene>
    <name evidence="5" type="ORF">FKW44_018470</name>
</gene>
<dbReference type="InterPro" id="IPR001254">
    <property type="entry name" value="Trypsin_dom"/>
</dbReference>
<dbReference type="PROSITE" id="PS00134">
    <property type="entry name" value="TRYPSIN_HIS"/>
    <property type="match status" value="1"/>
</dbReference>
<sequence>IGRRHILTAAHCVHSYPEKVWSIVAGESAVDRPPSSSPIPVSKIHMHPDYKRPHYTHDIAILSLSSDIQWSDKSQPTCLPDDDLILGPEDGELAGWGYDNEKRKGGVPSGQLRS</sequence>
<keyword evidence="5" id="KW-0645">Protease</keyword>
<evidence type="ECO:0000313" key="6">
    <source>
        <dbReference type="Proteomes" id="UP000595437"/>
    </source>
</evidence>
<dbReference type="Pfam" id="PF00089">
    <property type="entry name" value="Trypsin"/>
    <property type="match status" value="1"/>
</dbReference>
<dbReference type="InterPro" id="IPR043504">
    <property type="entry name" value="Peptidase_S1_PA_chymotrypsin"/>
</dbReference>
<dbReference type="InterPro" id="IPR009003">
    <property type="entry name" value="Peptidase_S1_PA"/>
</dbReference>
<name>A0A7T8GUG4_CALRO</name>
<dbReference type="SUPFAM" id="SSF50494">
    <property type="entry name" value="Trypsin-like serine proteases"/>
    <property type="match status" value="1"/>
</dbReference>
<feature type="domain" description="Peptidase S1" evidence="4">
    <location>
        <begin position="1"/>
        <end position="114"/>
    </location>
</feature>
<feature type="non-terminal residue" evidence="5">
    <location>
        <position position="1"/>
    </location>
</feature>
<reference evidence="6" key="1">
    <citation type="submission" date="2021-01" db="EMBL/GenBank/DDBJ databases">
        <title>Caligus Genome Assembly.</title>
        <authorList>
            <person name="Gallardo-Escarate C."/>
        </authorList>
    </citation>
    <scope>NUCLEOTIDE SEQUENCE [LARGE SCALE GENOMIC DNA]</scope>
</reference>
<dbReference type="Proteomes" id="UP000595437">
    <property type="component" value="Chromosome 13"/>
</dbReference>
<keyword evidence="5" id="KW-0378">Hydrolase</keyword>
<keyword evidence="6" id="KW-1185">Reference proteome</keyword>